<evidence type="ECO:0000256" key="5">
    <source>
        <dbReference type="ARBA" id="ARBA00023157"/>
    </source>
</evidence>
<evidence type="ECO:0000256" key="8">
    <source>
        <dbReference type="PIRNR" id="PIRNR000077"/>
    </source>
</evidence>
<dbReference type="InterPro" id="IPR005746">
    <property type="entry name" value="Thioredoxin"/>
</dbReference>
<keyword evidence="5" id="KW-1015">Disulfide bond</keyword>
<keyword evidence="6" id="KW-0676">Redox-active center</keyword>
<dbReference type="Gene3D" id="3.40.30.10">
    <property type="entry name" value="Glutaredoxin"/>
    <property type="match status" value="1"/>
</dbReference>
<keyword evidence="11" id="KW-1185">Reference proteome</keyword>
<comment type="caution">
    <text evidence="10">The sequence shown here is derived from an EMBL/GenBank/DDBJ whole genome shotgun (WGS) entry which is preliminary data.</text>
</comment>
<evidence type="ECO:0000256" key="2">
    <source>
        <dbReference type="ARBA" id="ARBA00020570"/>
    </source>
</evidence>
<proteinExistence type="inferred from homology"/>
<gene>
    <name evidence="10" type="ORF">FD12_GL002392</name>
</gene>
<name>A0ABR5PEP1_9LACO</name>
<evidence type="ECO:0000313" key="10">
    <source>
        <dbReference type="EMBL" id="KRL16877.1"/>
    </source>
</evidence>
<dbReference type="PROSITE" id="PS00194">
    <property type="entry name" value="THIOREDOXIN_1"/>
    <property type="match status" value="1"/>
</dbReference>
<evidence type="ECO:0000256" key="3">
    <source>
        <dbReference type="ARBA" id="ARBA00022448"/>
    </source>
</evidence>
<organism evidence="10 11">
    <name type="scientific">Lentilactobacillus rapi DSM 19907 = JCM 15042</name>
    <dbReference type="NCBI Taxonomy" id="1423795"/>
    <lineage>
        <taxon>Bacteria</taxon>
        <taxon>Bacillati</taxon>
        <taxon>Bacillota</taxon>
        <taxon>Bacilli</taxon>
        <taxon>Lactobacillales</taxon>
        <taxon>Lactobacillaceae</taxon>
        <taxon>Lentilactobacillus</taxon>
    </lineage>
</organism>
<evidence type="ECO:0000256" key="6">
    <source>
        <dbReference type="ARBA" id="ARBA00023284"/>
    </source>
</evidence>
<evidence type="ECO:0000259" key="9">
    <source>
        <dbReference type="PROSITE" id="PS51352"/>
    </source>
</evidence>
<keyword evidence="4" id="KW-0249">Electron transport</keyword>
<evidence type="ECO:0000256" key="7">
    <source>
        <dbReference type="NCBIfam" id="TIGR01068"/>
    </source>
</evidence>
<dbReference type="PRINTS" id="PR00421">
    <property type="entry name" value="THIOREDOXIN"/>
</dbReference>
<evidence type="ECO:0000256" key="1">
    <source>
        <dbReference type="ARBA" id="ARBA00008987"/>
    </source>
</evidence>
<dbReference type="InterPro" id="IPR013766">
    <property type="entry name" value="Thioredoxin_domain"/>
</dbReference>
<dbReference type="PROSITE" id="PS51352">
    <property type="entry name" value="THIOREDOXIN_2"/>
    <property type="match status" value="1"/>
</dbReference>
<dbReference type="NCBIfam" id="TIGR01068">
    <property type="entry name" value="thioredoxin"/>
    <property type="match status" value="1"/>
</dbReference>
<reference evidence="10 11" key="1">
    <citation type="journal article" date="2015" name="Genome Announc.">
        <title>Expanding the biotechnology potential of lactobacilli through comparative genomics of 213 strains and associated genera.</title>
        <authorList>
            <person name="Sun Z."/>
            <person name="Harris H.M."/>
            <person name="McCann A."/>
            <person name="Guo C."/>
            <person name="Argimon S."/>
            <person name="Zhang W."/>
            <person name="Yang X."/>
            <person name="Jeffery I.B."/>
            <person name="Cooney J.C."/>
            <person name="Kagawa T.F."/>
            <person name="Liu W."/>
            <person name="Song Y."/>
            <person name="Salvetti E."/>
            <person name="Wrobel A."/>
            <person name="Rasinkangas P."/>
            <person name="Parkhill J."/>
            <person name="Rea M.C."/>
            <person name="O'Sullivan O."/>
            <person name="Ritari J."/>
            <person name="Douillard F.P."/>
            <person name="Paul Ross R."/>
            <person name="Yang R."/>
            <person name="Briner A.E."/>
            <person name="Felis G.E."/>
            <person name="de Vos W.M."/>
            <person name="Barrangou R."/>
            <person name="Klaenhammer T.R."/>
            <person name="Caufield P.W."/>
            <person name="Cui Y."/>
            <person name="Zhang H."/>
            <person name="O'Toole P.W."/>
        </authorList>
    </citation>
    <scope>NUCLEOTIDE SEQUENCE [LARGE SCALE GENOMIC DNA]</scope>
    <source>
        <strain evidence="10 11">DSM 19907</strain>
    </source>
</reference>
<feature type="domain" description="Thioredoxin" evidence="9">
    <location>
        <begin position="1"/>
        <end position="113"/>
    </location>
</feature>
<dbReference type="Proteomes" id="UP000051977">
    <property type="component" value="Unassembled WGS sequence"/>
</dbReference>
<evidence type="ECO:0000256" key="4">
    <source>
        <dbReference type="ARBA" id="ARBA00022982"/>
    </source>
</evidence>
<dbReference type="CDD" id="cd02947">
    <property type="entry name" value="TRX_family"/>
    <property type="match status" value="1"/>
</dbReference>
<dbReference type="SUPFAM" id="SSF52833">
    <property type="entry name" value="Thioredoxin-like"/>
    <property type="match status" value="1"/>
</dbReference>
<accession>A0ABR5PEP1</accession>
<dbReference type="PIRSF" id="PIRSF000077">
    <property type="entry name" value="Thioredoxin"/>
    <property type="match status" value="1"/>
</dbReference>
<evidence type="ECO:0000313" key="11">
    <source>
        <dbReference type="Proteomes" id="UP000051977"/>
    </source>
</evidence>
<dbReference type="PANTHER" id="PTHR45663">
    <property type="entry name" value="GEO12009P1"/>
    <property type="match status" value="1"/>
</dbReference>
<protein>
    <recommendedName>
        <fullName evidence="2 7">Thioredoxin</fullName>
    </recommendedName>
</protein>
<dbReference type="Pfam" id="PF00085">
    <property type="entry name" value="Thioredoxin"/>
    <property type="match status" value="1"/>
</dbReference>
<dbReference type="InterPro" id="IPR036249">
    <property type="entry name" value="Thioredoxin-like_sf"/>
</dbReference>
<sequence>MYGKDGKTNMSVQITPENLETQVANKLTVIDFWAPWCGPCKILDPILADLEKTYGDRIKFAKMNVDGNQAIAEKYHVMSVPSLVIFKNGKAAEKVTGVYPKEKLAKYFDKKLQEVDVI</sequence>
<comment type="similarity">
    <text evidence="1 8">Belongs to the thioredoxin family.</text>
</comment>
<dbReference type="PANTHER" id="PTHR45663:SF11">
    <property type="entry name" value="GEO12009P1"/>
    <property type="match status" value="1"/>
</dbReference>
<dbReference type="InterPro" id="IPR017937">
    <property type="entry name" value="Thioredoxin_CS"/>
</dbReference>
<dbReference type="EMBL" id="AZEI01000049">
    <property type="protein sequence ID" value="KRL16877.1"/>
    <property type="molecule type" value="Genomic_DNA"/>
</dbReference>
<keyword evidence="3" id="KW-0813">Transport</keyword>